<dbReference type="OrthoDB" id="3388334at2"/>
<protein>
    <submittedName>
        <fullName evidence="2">Uncharacterized protein</fullName>
    </submittedName>
</protein>
<keyword evidence="1" id="KW-0472">Membrane</keyword>
<keyword evidence="1" id="KW-0812">Transmembrane</keyword>
<comment type="caution">
    <text evidence="2">The sequence shown here is derived from an EMBL/GenBank/DDBJ whole genome shotgun (WGS) entry which is preliminary data.</text>
</comment>
<feature type="transmembrane region" description="Helical" evidence="1">
    <location>
        <begin position="119"/>
        <end position="140"/>
    </location>
</feature>
<proteinExistence type="predicted"/>
<dbReference type="EMBL" id="RQZG01000013">
    <property type="protein sequence ID" value="RRD04146.1"/>
    <property type="molecule type" value="Genomic_DNA"/>
</dbReference>
<dbReference type="Proteomes" id="UP000280819">
    <property type="component" value="Unassembled WGS sequence"/>
</dbReference>
<reference evidence="2 3" key="1">
    <citation type="submission" date="2018-11" db="EMBL/GenBank/DDBJ databases">
        <title>Genomes From Bacteria Associated with the Canine Oral Cavity: a Test Case for Automated Genome-Based Taxonomic Assignment.</title>
        <authorList>
            <person name="Coil D.A."/>
            <person name="Jospin G."/>
            <person name="Darling A.E."/>
            <person name="Wallis C."/>
            <person name="Davis I.J."/>
            <person name="Harris S."/>
            <person name="Eisen J.A."/>
            <person name="Holcombe L.J."/>
            <person name="O'Flynn C."/>
        </authorList>
    </citation>
    <scope>NUCLEOTIDE SEQUENCE [LARGE SCALE GENOMIC DNA]</scope>
    <source>
        <strain evidence="2 3">OH887_COT-365</strain>
    </source>
</reference>
<evidence type="ECO:0000313" key="3">
    <source>
        <dbReference type="Proteomes" id="UP000280819"/>
    </source>
</evidence>
<name>A0A3P1T5R4_9ACTN</name>
<keyword evidence="1" id="KW-1133">Transmembrane helix</keyword>
<evidence type="ECO:0000256" key="1">
    <source>
        <dbReference type="SAM" id="Phobius"/>
    </source>
</evidence>
<dbReference type="AlphaFoldDB" id="A0A3P1T5R4"/>
<accession>A0A3P1T5R4</accession>
<gene>
    <name evidence="2" type="ORF">EII34_11100</name>
</gene>
<organism evidence="2 3">
    <name type="scientific">Arachnia propionica</name>
    <dbReference type="NCBI Taxonomy" id="1750"/>
    <lineage>
        <taxon>Bacteria</taxon>
        <taxon>Bacillati</taxon>
        <taxon>Actinomycetota</taxon>
        <taxon>Actinomycetes</taxon>
        <taxon>Propionibacteriales</taxon>
        <taxon>Propionibacteriaceae</taxon>
        <taxon>Arachnia</taxon>
    </lineage>
</organism>
<sequence>MNPIVWSVVLVAGFLAATLAGTPVIRGLFKVVDWQIQRAAARREAAVAGSGGPELVDLRLERAGQQMPGGTWIGLLERVGIYTCIVAGFPAGIAIVLGVKGFGRYPELSTPDAAKSERFIIGTLGSTLWAGAWAGVVLWMHG</sequence>
<feature type="transmembrane region" description="Helical" evidence="1">
    <location>
        <begin position="79"/>
        <end position="99"/>
    </location>
</feature>
<evidence type="ECO:0000313" key="2">
    <source>
        <dbReference type="EMBL" id="RRD04146.1"/>
    </source>
</evidence>